<keyword evidence="1" id="KW-1015">Disulfide bond</keyword>
<dbReference type="PANTHER" id="PTHR19143">
    <property type="entry name" value="FIBRINOGEN/TENASCIN/ANGIOPOEITIN"/>
    <property type="match status" value="1"/>
</dbReference>
<evidence type="ECO:0000259" key="2">
    <source>
        <dbReference type="PROSITE" id="PS51406"/>
    </source>
</evidence>
<keyword evidence="4" id="KW-1185">Reference proteome</keyword>
<evidence type="ECO:0000313" key="3">
    <source>
        <dbReference type="EMBL" id="KAK7090659.1"/>
    </source>
</evidence>
<accession>A0AAN9APJ7</accession>
<dbReference type="PROSITE" id="PS00514">
    <property type="entry name" value="FIBRINOGEN_C_1"/>
    <property type="match status" value="1"/>
</dbReference>
<proteinExistence type="predicted"/>
<feature type="domain" description="Fibrinogen C-terminal" evidence="2">
    <location>
        <begin position="1"/>
        <end position="217"/>
    </location>
</feature>
<reference evidence="3 4" key="1">
    <citation type="submission" date="2024-02" db="EMBL/GenBank/DDBJ databases">
        <title>Chromosome-scale genome assembly of the rough periwinkle Littorina saxatilis.</title>
        <authorList>
            <person name="De Jode A."/>
            <person name="Faria R."/>
            <person name="Formenti G."/>
            <person name="Sims Y."/>
            <person name="Smith T.P."/>
            <person name="Tracey A."/>
            <person name="Wood J.M.D."/>
            <person name="Zagrodzka Z.B."/>
            <person name="Johannesson K."/>
            <person name="Butlin R.K."/>
            <person name="Leder E.H."/>
        </authorList>
    </citation>
    <scope>NUCLEOTIDE SEQUENCE [LARGE SCALE GENOMIC DNA]</scope>
    <source>
        <strain evidence="3">Snail1</strain>
        <tissue evidence="3">Muscle</tissue>
    </source>
</reference>
<evidence type="ECO:0000313" key="4">
    <source>
        <dbReference type="Proteomes" id="UP001374579"/>
    </source>
</evidence>
<sequence>MYPEKKTSCPKEEPEGSRSGVVTIYPDNVTALQVYRDEDTDGGGWTVFQRRIDGSLDFYRNWTEYENGFGDLTCNFWLGLDALHMLTSRQQYELRVDLMMWNGTKGYATYNNFSISDSSDNYRLNFDSFKRGNAGDSLSFHRGCQFSTWDRDHDSYITDNCAQLIHGAWWYQNCAEASLNGEYMPNSTAPDEDGIYWRHFGRRQYSHQFSEMKIRVV</sequence>
<dbReference type="InterPro" id="IPR014716">
    <property type="entry name" value="Fibrinogen_a/b/g_C_1"/>
</dbReference>
<protein>
    <recommendedName>
        <fullName evidence="2">Fibrinogen C-terminal domain-containing protein</fullName>
    </recommendedName>
</protein>
<comment type="caution">
    <text evidence="3">The sequence shown here is derived from an EMBL/GenBank/DDBJ whole genome shotgun (WGS) entry which is preliminary data.</text>
</comment>
<organism evidence="3 4">
    <name type="scientific">Littorina saxatilis</name>
    <dbReference type="NCBI Taxonomy" id="31220"/>
    <lineage>
        <taxon>Eukaryota</taxon>
        <taxon>Metazoa</taxon>
        <taxon>Spiralia</taxon>
        <taxon>Lophotrochozoa</taxon>
        <taxon>Mollusca</taxon>
        <taxon>Gastropoda</taxon>
        <taxon>Caenogastropoda</taxon>
        <taxon>Littorinimorpha</taxon>
        <taxon>Littorinoidea</taxon>
        <taxon>Littorinidae</taxon>
        <taxon>Littorina</taxon>
    </lineage>
</organism>
<dbReference type="GO" id="GO:0005615">
    <property type="term" value="C:extracellular space"/>
    <property type="evidence" value="ECO:0007669"/>
    <property type="project" value="TreeGrafter"/>
</dbReference>
<dbReference type="InterPro" id="IPR036056">
    <property type="entry name" value="Fibrinogen-like_C"/>
</dbReference>
<dbReference type="SMART" id="SM00186">
    <property type="entry name" value="FBG"/>
    <property type="match status" value="1"/>
</dbReference>
<dbReference type="SUPFAM" id="SSF56496">
    <property type="entry name" value="Fibrinogen C-terminal domain-like"/>
    <property type="match status" value="1"/>
</dbReference>
<evidence type="ECO:0000256" key="1">
    <source>
        <dbReference type="ARBA" id="ARBA00023157"/>
    </source>
</evidence>
<dbReference type="AlphaFoldDB" id="A0AAN9APJ7"/>
<dbReference type="FunFam" id="3.90.215.10:FF:000001">
    <property type="entry name" value="Tenascin isoform 1"/>
    <property type="match status" value="1"/>
</dbReference>
<name>A0AAN9APJ7_9CAEN</name>
<dbReference type="Proteomes" id="UP001374579">
    <property type="component" value="Unassembled WGS sequence"/>
</dbReference>
<dbReference type="PROSITE" id="PS51406">
    <property type="entry name" value="FIBRINOGEN_C_2"/>
    <property type="match status" value="1"/>
</dbReference>
<dbReference type="InterPro" id="IPR020837">
    <property type="entry name" value="Fibrinogen_CS"/>
</dbReference>
<dbReference type="CDD" id="cd00087">
    <property type="entry name" value="FReD"/>
    <property type="match status" value="1"/>
</dbReference>
<dbReference type="Pfam" id="PF00147">
    <property type="entry name" value="Fibrinogen_C"/>
    <property type="match status" value="1"/>
</dbReference>
<dbReference type="InterPro" id="IPR002181">
    <property type="entry name" value="Fibrinogen_a/b/g_C_dom"/>
</dbReference>
<dbReference type="EMBL" id="JBAMIC010000024">
    <property type="protein sequence ID" value="KAK7090659.1"/>
    <property type="molecule type" value="Genomic_DNA"/>
</dbReference>
<dbReference type="Gene3D" id="3.90.215.10">
    <property type="entry name" value="Gamma Fibrinogen, chain A, domain 1"/>
    <property type="match status" value="1"/>
</dbReference>
<gene>
    <name evidence="3" type="ORF">V1264_010422</name>
</gene>
<dbReference type="InterPro" id="IPR050373">
    <property type="entry name" value="Fibrinogen_C-term_domain"/>
</dbReference>